<dbReference type="Proteomes" id="UP001147653">
    <property type="component" value="Unassembled WGS sequence"/>
</dbReference>
<dbReference type="PROSITE" id="PS50110">
    <property type="entry name" value="RESPONSE_REGULATORY"/>
    <property type="match status" value="1"/>
</dbReference>
<reference evidence="4" key="1">
    <citation type="submission" date="2022-10" db="EMBL/GenBank/DDBJ databases">
        <title>The WGS of Solirubrobacter phytolaccae KCTC 29190.</title>
        <authorList>
            <person name="Jiang Z."/>
        </authorList>
    </citation>
    <scope>NUCLEOTIDE SEQUENCE</scope>
    <source>
        <strain evidence="4">KCTC 29190</strain>
    </source>
</reference>
<proteinExistence type="predicted"/>
<dbReference type="SUPFAM" id="SSF52172">
    <property type="entry name" value="CheY-like"/>
    <property type="match status" value="1"/>
</dbReference>
<evidence type="ECO:0000259" key="3">
    <source>
        <dbReference type="PROSITE" id="PS50110"/>
    </source>
</evidence>
<organism evidence="4 5">
    <name type="scientific">Solirubrobacter phytolaccae</name>
    <dbReference type="NCBI Taxonomy" id="1404360"/>
    <lineage>
        <taxon>Bacteria</taxon>
        <taxon>Bacillati</taxon>
        <taxon>Actinomycetota</taxon>
        <taxon>Thermoleophilia</taxon>
        <taxon>Solirubrobacterales</taxon>
        <taxon>Solirubrobacteraceae</taxon>
        <taxon>Solirubrobacter</taxon>
    </lineage>
</organism>
<feature type="modified residue" description="4-aspartylphosphate" evidence="2">
    <location>
        <position position="49"/>
    </location>
</feature>
<dbReference type="SMART" id="SM00448">
    <property type="entry name" value="REC"/>
    <property type="match status" value="1"/>
</dbReference>
<dbReference type="EMBL" id="JAPDDP010000013">
    <property type="protein sequence ID" value="MDA0180558.1"/>
    <property type="molecule type" value="Genomic_DNA"/>
</dbReference>
<comment type="caution">
    <text evidence="4">The sequence shown here is derived from an EMBL/GenBank/DDBJ whole genome shotgun (WGS) entry which is preliminary data.</text>
</comment>
<evidence type="ECO:0000313" key="4">
    <source>
        <dbReference type="EMBL" id="MDA0180558.1"/>
    </source>
</evidence>
<evidence type="ECO:0000313" key="5">
    <source>
        <dbReference type="Proteomes" id="UP001147653"/>
    </source>
</evidence>
<dbReference type="PANTHER" id="PTHR45339:SF3">
    <property type="entry name" value="HISTIDINE KINASE"/>
    <property type="match status" value="1"/>
</dbReference>
<dbReference type="RefSeq" id="WP_270024873.1">
    <property type="nucleotide sequence ID" value="NZ_JAPDDP010000013.1"/>
</dbReference>
<dbReference type="AlphaFoldDB" id="A0A9X3S7P6"/>
<keyword evidence="5" id="KW-1185">Reference proteome</keyword>
<dbReference type="Gene3D" id="3.40.50.2300">
    <property type="match status" value="1"/>
</dbReference>
<gene>
    <name evidence="4" type="ORF">OJ997_09655</name>
</gene>
<evidence type="ECO:0000256" key="1">
    <source>
        <dbReference type="ARBA" id="ARBA00022553"/>
    </source>
</evidence>
<dbReference type="InterPro" id="IPR001789">
    <property type="entry name" value="Sig_transdc_resp-reg_receiver"/>
</dbReference>
<dbReference type="InterPro" id="IPR011006">
    <property type="entry name" value="CheY-like_superfamily"/>
</dbReference>
<accession>A0A9X3S7P6</accession>
<evidence type="ECO:0000256" key="2">
    <source>
        <dbReference type="PROSITE-ProRule" id="PRU00169"/>
    </source>
</evidence>
<dbReference type="GO" id="GO:0000160">
    <property type="term" value="P:phosphorelay signal transduction system"/>
    <property type="evidence" value="ECO:0007669"/>
    <property type="project" value="InterPro"/>
</dbReference>
<name>A0A9X3S7P6_9ACTN</name>
<sequence length="116" mass="12246">MRVLVVEDNERNAKLARDVLSFAGFDVVVASSGEACLEVVGGVDVVLMDINLPGMSGVEALAALREVGVTVPVAAFTAHAMHDDRDRLLAAGFDGYIEKPVDVRALPGQVEALLRS</sequence>
<dbReference type="Pfam" id="PF00072">
    <property type="entry name" value="Response_reg"/>
    <property type="match status" value="1"/>
</dbReference>
<dbReference type="PANTHER" id="PTHR45339">
    <property type="entry name" value="HYBRID SIGNAL TRANSDUCTION HISTIDINE KINASE J"/>
    <property type="match status" value="1"/>
</dbReference>
<feature type="domain" description="Response regulatory" evidence="3">
    <location>
        <begin position="2"/>
        <end position="114"/>
    </location>
</feature>
<protein>
    <submittedName>
        <fullName evidence="4">Response regulator</fullName>
    </submittedName>
</protein>
<keyword evidence="1 2" id="KW-0597">Phosphoprotein</keyword>